<dbReference type="EMBL" id="FJUY01000005">
    <property type="protein sequence ID" value="CZT18007.1"/>
    <property type="molecule type" value="Genomic_DNA"/>
</dbReference>
<feature type="region of interest" description="Disordered" evidence="1">
    <location>
        <begin position="344"/>
        <end position="363"/>
    </location>
</feature>
<accession>A0A2D3V006</accession>
<sequence length="453" mass="49136">MYRTNDPRFRRRLNEIGQTLESANETAQSSLYIFGQKYVRPCFASIGDCVTGCVDASCPRGGDRVRRQKRRSTRVDRAEVSFDFYDDWDEDETDGLLGWGNDEFDRLVGGGGTGGGYGTVAAQTTTSSQPGRQRGMSYPKGKRRSVDAGGDATIIQSGNNGFWGKLFGGKPLKYHPSAADLQDHPGTRRLARDITEGEALLEESGEDEERMRRTQRRARSGTQASHETASSYSSRGDLFPSDNEDDAIPLDDEFAMVLERRTTQSGMDTENSSNKTTGNKRGKRPSTGSRTSTRRTFSSRSSKSGRKGRSRTNSSLAPAMIDEASVAAMSEAVAMQDDAFAKEAMHSSTISEAPLSMSELEQQERDLELEEEAAVERKREEAIQAAVERGLTIPSSLSRPVSPGNDGPQVTASTEEPSQLPTPLGTDDEDGGSPTVNDAADPPIEGKGVDGSD</sequence>
<organism evidence="2 3">
    <name type="scientific">Ramularia collo-cygni</name>
    <dbReference type="NCBI Taxonomy" id="112498"/>
    <lineage>
        <taxon>Eukaryota</taxon>
        <taxon>Fungi</taxon>
        <taxon>Dikarya</taxon>
        <taxon>Ascomycota</taxon>
        <taxon>Pezizomycotina</taxon>
        <taxon>Dothideomycetes</taxon>
        <taxon>Dothideomycetidae</taxon>
        <taxon>Mycosphaerellales</taxon>
        <taxon>Mycosphaerellaceae</taxon>
        <taxon>Ramularia</taxon>
    </lineage>
</organism>
<feature type="compositionally biased region" description="Acidic residues" evidence="1">
    <location>
        <begin position="199"/>
        <end position="208"/>
    </location>
</feature>
<feature type="region of interest" description="Disordered" evidence="1">
    <location>
        <begin position="122"/>
        <end position="147"/>
    </location>
</feature>
<name>A0A2D3V006_9PEZI</name>
<keyword evidence="3" id="KW-1185">Reference proteome</keyword>
<dbReference type="AlphaFoldDB" id="A0A2D3V006"/>
<dbReference type="Proteomes" id="UP000225277">
    <property type="component" value="Unassembled WGS sequence"/>
</dbReference>
<evidence type="ECO:0000256" key="1">
    <source>
        <dbReference type="SAM" id="MobiDB-lite"/>
    </source>
</evidence>
<dbReference type="OrthoDB" id="5421971at2759"/>
<feature type="unsure residue" description="E or Q" evidence="2">
    <location>
        <position position="380"/>
    </location>
</feature>
<protein>
    <submittedName>
        <fullName evidence="2">Uncharacterized protein</fullName>
    </submittedName>
</protein>
<evidence type="ECO:0000313" key="2">
    <source>
        <dbReference type="EMBL" id="CZT18007.1"/>
    </source>
</evidence>
<feature type="compositionally biased region" description="Polar residues" evidence="1">
    <location>
        <begin position="263"/>
        <end position="277"/>
    </location>
</feature>
<feature type="compositionally biased region" description="Polar residues" evidence="1">
    <location>
        <begin position="220"/>
        <end position="234"/>
    </location>
</feature>
<feature type="compositionally biased region" description="Polar residues" evidence="1">
    <location>
        <begin position="408"/>
        <end position="421"/>
    </location>
</feature>
<proteinExistence type="predicted"/>
<reference evidence="2 3" key="1">
    <citation type="submission" date="2016-03" db="EMBL/GenBank/DDBJ databases">
        <authorList>
            <person name="Ploux O."/>
        </authorList>
    </citation>
    <scope>NUCLEOTIDE SEQUENCE [LARGE SCALE GENOMIC DNA]</scope>
    <source>
        <strain evidence="2 3">URUG2</strain>
    </source>
</reference>
<feature type="region of interest" description="Disordered" evidence="1">
    <location>
        <begin position="197"/>
        <end position="247"/>
    </location>
</feature>
<feature type="region of interest" description="Disordered" evidence="1">
    <location>
        <begin position="386"/>
        <end position="453"/>
    </location>
</feature>
<feature type="region of interest" description="Disordered" evidence="1">
    <location>
        <begin position="261"/>
        <end position="318"/>
    </location>
</feature>
<feature type="compositionally biased region" description="Low complexity" evidence="1">
    <location>
        <begin position="285"/>
        <end position="302"/>
    </location>
</feature>
<gene>
    <name evidence="2" type="ORF">RCC_03845</name>
</gene>
<evidence type="ECO:0000313" key="3">
    <source>
        <dbReference type="Proteomes" id="UP000225277"/>
    </source>
</evidence>